<dbReference type="PANTHER" id="PTHR21666:SF289">
    <property type="entry name" value="L-ALA--D-GLU ENDOPEPTIDASE"/>
    <property type="match status" value="1"/>
</dbReference>
<sequence>MKDRLLISISSIHGSRHYTIGKLLRRYFAIVAMMLGLITFGTVIFVNYLLNQVDQHHQHQLTLEQHTEQLLADIARLESHRSFLEDELAERSDEIYMATSRLGEIEQALGLDQVYSNQNLDQRLDIATINSAVRSTMLHMIPSGSPLDFRYRSSRFGNRTHPIHGNQRHHRGVDLAANRGTPIYAPADGVVESVRPSNSGYGNMLKIRHAFGFATLYAHLHEFKVSAGSFVEKGQLIATVGNTGASTAPHLHYEVHFLDRPINPQAFMDWDATNFDHVFAQERSIQWDSLVSMLETKVSNQLLLSSHKAAPSTEVSD</sequence>
<dbReference type="AlphaFoldDB" id="A0A1H4E4W8"/>
<feature type="transmembrane region" description="Helical" evidence="3">
    <location>
        <begin position="27"/>
        <end position="50"/>
    </location>
</feature>
<dbReference type="FunFam" id="2.70.70.10:FF:000006">
    <property type="entry name" value="M23 family peptidase"/>
    <property type="match status" value="1"/>
</dbReference>
<dbReference type="OrthoDB" id="9805070at2"/>
<evidence type="ECO:0000259" key="4">
    <source>
        <dbReference type="Pfam" id="PF01551"/>
    </source>
</evidence>
<evidence type="ECO:0000256" key="3">
    <source>
        <dbReference type="SAM" id="Phobius"/>
    </source>
</evidence>
<dbReference type="Proteomes" id="UP000198773">
    <property type="component" value="Unassembled WGS sequence"/>
</dbReference>
<keyword evidence="6" id="KW-1185">Reference proteome</keyword>
<evidence type="ECO:0000313" key="6">
    <source>
        <dbReference type="Proteomes" id="UP000198773"/>
    </source>
</evidence>
<dbReference type="InterPro" id="IPR050570">
    <property type="entry name" value="Cell_wall_metabolism_enzyme"/>
</dbReference>
<dbReference type="GO" id="GO:0004222">
    <property type="term" value="F:metalloendopeptidase activity"/>
    <property type="evidence" value="ECO:0007669"/>
    <property type="project" value="TreeGrafter"/>
</dbReference>
<feature type="coiled-coil region" evidence="2">
    <location>
        <begin position="67"/>
        <end position="94"/>
    </location>
</feature>
<keyword evidence="1" id="KW-0732">Signal</keyword>
<dbReference type="CDD" id="cd12797">
    <property type="entry name" value="M23_peptidase"/>
    <property type="match status" value="1"/>
</dbReference>
<dbReference type="STRING" id="152573.SAMN04488051_106210"/>
<dbReference type="RefSeq" id="WP_091343534.1">
    <property type="nucleotide sequence ID" value="NZ_FNRM01000006.1"/>
</dbReference>
<gene>
    <name evidence="5" type="ORF">SAMN04488051_106210</name>
</gene>
<evidence type="ECO:0000256" key="2">
    <source>
        <dbReference type="SAM" id="Coils"/>
    </source>
</evidence>
<protein>
    <submittedName>
        <fullName evidence="5">Peptidase family M23</fullName>
    </submittedName>
</protein>
<keyword evidence="3" id="KW-0812">Transmembrane</keyword>
<keyword evidence="3" id="KW-1133">Transmembrane helix</keyword>
<evidence type="ECO:0000256" key="1">
    <source>
        <dbReference type="ARBA" id="ARBA00022729"/>
    </source>
</evidence>
<keyword evidence="3" id="KW-0472">Membrane</keyword>
<feature type="domain" description="M23ase beta-sheet core" evidence="4">
    <location>
        <begin position="169"/>
        <end position="264"/>
    </location>
</feature>
<dbReference type="Pfam" id="PF01551">
    <property type="entry name" value="Peptidase_M23"/>
    <property type="match status" value="1"/>
</dbReference>
<reference evidence="5 6" key="1">
    <citation type="submission" date="2016-10" db="EMBL/GenBank/DDBJ databases">
        <authorList>
            <person name="de Groot N.N."/>
        </authorList>
    </citation>
    <scope>NUCLEOTIDE SEQUENCE [LARGE SCALE GENOMIC DNA]</scope>
    <source>
        <strain evidence="5 6">CGMCC 1.3430</strain>
    </source>
</reference>
<dbReference type="InterPro" id="IPR016047">
    <property type="entry name" value="M23ase_b-sheet_dom"/>
</dbReference>
<dbReference type="EMBL" id="FNRM01000006">
    <property type="protein sequence ID" value="SEA79829.1"/>
    <property type="molecule type" value="Genomic_DNA"/>
</dbReference>
<organism evidence="5 6">
    <name type="scientific">Alkalimonas amylolytica</name>
    <dbReference type="NCBI Taxonomy" id="152573"/>
    <lineage>
        <taxon>Bacteria</taxon>
        <taxon>Pseudomonadati</taxon>
        <taxon>Pseudomonadota</taxon>
        <taxon>Gammaproteobacteria</taxon>
        <taxon>Alkalimonas</taxon>
    </lineage>
</organism>
<dbReference type="InterPro" id="IPR011055">
    <property type="entry name" value="Dup_hybrid_motif"/>
</dbReference>
<keyword evidence="2" id="KW-0175">Coiled coil</keyword>
<accession>A0A1H4E4W8</accession>
<evidence type="ECO:0000313" key="5">
    <source>
        <dbReference type="EMBL" id="SEA79829.1"/>
    </source>
</evidence>
<proteinExistence type="predicted"/>
<dbReference type="SUPFAM" id="SSF51261">
    <property type="entry name" value="Duplicated hybrid motif"/>
    <property type="match status" value="1"/>
</dbReference>
<dbReference type="Gene3D" id="2.70.70.10">
    <property type="entry name" value="Glucose Permease (Domain IIA)"/>
    <property type="match status" value="1"/>
</dbReference>
<name>A0A1H4E4W8_ALKAM</name>
<dbReference type="PANTHER" id="PTHR21666">
    <property type="entry name" value="PEPTIDASE-RELATED"/>
    <property type="match status" value="1"/>
</dbReference>